<accession>A0A6A5ESI8</accession>
<evidence type="ECO:0000313" key="3">
    <source>
        <dbReference type="Proteomes" id="UP000465112"/>
    </source>
</evidence>
<keyword evidence="3" id="KW-1185">Reference proteome</keyword>
<dbReference type="Proteomes" id="UP000465112">
    <property type="component" value="Chromosome 16"/>
</dbReference>
<reference evidence="2 3" key="1">
    <citation type="submission" date="2019-06" db="EMBL/GenBank/DDBJ databases">
        <title>A chromosome-scale genome assembly of the European perch, Perca fluviatilis.</title>
        <authorList>
            <person name="Roques C."/>
            <person name="Zahm M."/>
            <person name="Cabau C."/>
            <person name="Klopp C."/>
            <person name="Bouchez O."/>
            <person name="Donnadieu C."/>
            <person name="Kuhl H."/>
            <person name="Gislard M."/>
            <person name="Guendouz S."/>
            <person name="Journot L."/>
            <person name="Haffray P."/>
            <person name="Bestin A."/>
            <person name="Morvezen R."/>
            <person name="Feron R."/>
            <person name="Wen M."/>
            <person name="Jouanno E."/>
            <person name="Herpin A."/>
            <person name="Schartl M."/>
            <person name="Postlethwait J."/>
            <person name="Schaerlinger B."/>
            <person name="Chardard D."/>
            <person name="Lecocq T."/>
            <person name="Poncet C."/>
            <person name="Jaffrelo L."/>
            <person name="Lampietro C."/>
            <person name="Guiguen Y."/>
        </authorList>
    </citation>
    <scope>NUCLEOTIDE SEQUENCE [LARGE SCALE GENOMIC DNA]</scope>
    <source>
        <tissue evidence="2">Blood</tissue>
    </source>
</reference>
<proteinExistence type="predicted"/>
<comment type="caution">
    <text evidence="2">The sequence shown here is derived from an EMBL/GenBank/DDBJ whole genome shotgun (WGS) entry which is preliminary data.</text>
</comment>
<dbReference type="EMBL" id="VHII01000016">
    <property type="protein sequence ID" value="KAF1378973.1"/>
    <property type="molecule type" value="Genomic_DNA"/>
</dbReference>
<protein>
    <submittedName>
        <fullName evidence="2">Uncharacterized protein</fullName>
    </submittedName>
</protein>
<evidence type="ECO:0000313" key="2">
    <source>
        <dbReference type="EMBL" id="KAF1378973.1"/>
    </source>
</evidence>
<sequence length="81" mass="8587">MMMMAGGVGAAVDHNGIYSNPNLHSLQQPLMEADNPDSRKRPLETPAEEAGCTKRTNTGEAFACTCKSKNTGITMSPTACK</sequence>
<organism evidence="2 3">
    <name type="scientific">Perca fluviatilis</name>
    <name type="common">European perch</name>
    <dbReference type="NCBI Taxonomy" id="8168"/>
    <lineage>
        <taxon>Eukaryota</taxon>
        <taxon>Metazoa</taxon>
        <taxon>Chordata</taxon>
        <taxon>Craniata</taxon>
        <taxon>Vertebrata</taxon>
        <taxon>Euteleostomi</taxon>
        <taxon>Actinopterygii</taxon>
        <taxon>Neopterygii</taxon>
        <taxon>Teleostei</taxon>
        <taxon>Neoteleostei</taxon>
        <taxon>Acanthomorphata</taxon>
        <taxon>Eupercaria</taxon>
        <taxon>Perciformes</taxon>
        <taxon>Percoidei</taxon>
        <taxon>Percidae</taxon>
        <taxon>Percinae</taxon>
        <taxon>Perca</taxon>
    </lineage>
</organism>
<dbReference type="AlphaFoldDB" id="A0A6A5ESI8"/>
<gene>
    <name evidence="2" type="ORF">PFLUV_G00196180</name>
</gene>
<feature type="region of interest" description="Disordered" evidence="1">
    <location>
        <begin position="32"/>
        <end position="54"/>
    </location>
</feature>
<evidence type="ECO:0000256" key="1">
    <source>
        <dbReference type="SAM" id="MobiDB-lite"/>
    </source>
</evidence>
<name>A0A6A5ESI8_PERFL</name>